<keyword evidence="2" id="KW-1185">Reference proteome</keyword>
<evidence type="ECO:0000313" key="2">
    <source>
        <dbReference type="Proteomes" id="UP001164929"/>
    </source>
</evidence>
<evidence type="ECO:0000313" key="1">
    <source>
        <dbReference type="EMBL" id="KAJ6995548.1"/>
    </source>
</evidence>
<dbReference type="InterPro" id="IPR049152">
    <property type="entry name" value="EFR3-like_ARM"/>
</dbReference>
<comment type="caution">
    <text evidence="1">The sequence shown here is derived from an EMBL/GenBank/DDBJ whole genome shotgun (WGS) entry which is preliminary data.</text>
</comment>
<dbReference type="PANTHER" id="PTHR46087:SF9">
    <property type="entry name" value="ARM REPEAT SUPERFAMILY PROTEIN"/>
    <property type="match status" value="1"/>
</dbReference>
<proteinExistence type="predicted"/>
<reference evidence="1" key="1">
    <citation type="journal article" date="2023" name="Mol. Ecol. Resour.">
        <title>Chromosome-level genome assembly of a triploid poplar Populus alba 'Berolinensis'.</title>
        <authorList>
            <person name="Chen S."/>
            <person name="Yu Y."/>
            <person name="Wang X."/>
            <person name="Wang S."/>
            <person name="Zhang T."/>
            <person name="Zhou Y."/>
            <person name="He R."/>
            <person name="Meng N."/>
            <person name="Wang Y."/>
            <person name="Liu W."/>
            <person name="Liu Z."/>
            <person name="Liu J."/>
            <person name="Guo Q."/>
            <person name="Huang H."/>
            <person name="Sederoff R.R."/>
            <person name="Wang G."/>
            <person name="Qu G."/>
            <person name="Chen S."/>
        </authorList>
    </citation>
    <scope>NUCLEOTIDE SEQUENCE</scope>
    <source>
        <strain evidence="1">SC-2020</strain>
    </source>
</reference>
<dbReference type="AlphaFoldDB" id="A0AAD6QSD3"/>
<dbReference type="EMBL" id="JAQIZT010000006">
    <property type="protein sequence ID" value="KAJ6995548.1"/>
    <property type="molecule type" value="Genomic_DNA"/>
</dbReference>
<gene>
    <name evidence="1" type="ORF">NC653_018121</name>
</gene>
<dbReference type="InterPro" id="IPR055296">
    <property type="entry name" value="SRL2-like"/>
</dbReference>
<organism evidence="1 2">
    <name type="scientific">Populus alba x Populus x berolinensis</name>
    <dbReference type="NCBI Taxonomy" id="444605"/>
    <lineage>
        <taxon>Eukaryota</taxon>
        <taxon>Viridiplantae</taxon>
        <taxon>Streptophyta</taxon>
        <taxon>Embryophyta</taxon>
        <taxon>Tracheophyta</taxon>
        <taxon>Spermatophyta</taxon>
        <taxon>Magnoliopsida</taxon>
        <taxon>eudicotyledons</taxon>
        <taxon>Gunneridae</taxon>
        <taxon>Pentapetalae</taxon>
        <taxon>rosids</taxon>
        <taxon>fabids</taxon>
        <taxon>Malpighiales</taxon>
        <taxon>Salicaceae</taxon>
        <taxon>Saliceae</taxon>
        <taxon>Populus</taxon>
    </lineage>
</organism>
<dbReference type="PANTHER" id="PTHR46087">
    <property type="entry name" value="PUTATIVE, EXPRESSED-RELATED"/>
    <property type="match status" value="1"/>
</dbReference>
<name>A0AAD6QSD3_9ROSI</name>
<accession>A0AAD6QSD3</accession>
<dbReference type="InterPro" id="IPR016024">
    <property type="entry name" value="ARM-type_fold"/>
</dbReference>
<dbReference type="Proteomes" id="UP001164929">
    <property type="component" value="Chromosome 6"/>
</dbReference>
<protein>
    <submittedName>
        <fullName evidence="1">Uncharacterized protein</fullName>
    </submittedName>
</protein>
<sequence>MAPAHVFRERKRKKLAIEFEGYPVEFRVYLSYPSCCQNLEYLHGLEGKESKILREILGIQNERDFGSRQPVKRYKKLIADIFPRNQEEGPNDRKIGKLSEYAAKNPLRIPKITSSLEQRCYKELRIENFQSAKIVMCIYRKLLITCKEQMPLFASSLLSIISTLLDQTRQDDIQVIGCETLFDFVNNQKDGTFMFNLEGFIPKLCQFTQEEGKDERDKSPRAAGLQALSSMIWFMGQHSHISVEFDNIVSVVLKNYGGPKRISENLDTDKPGPQNRWVQEVLKNEGLATPLPEVITRVPSWRTIVNERGEGRRLQQCRRVLEILCFPILSIMEIYGLTEKWSLAFPVLKEYGSFLLIDNSASRSTKIVLKEPSSAARILLRLPLALAEHAKVDPSSGNNQFAVSWRSRCPITWTFIGCDVGETSRMLLLKMPELKLRFNSNRLSHSRKLYFHQRYYPAMVQSLTIETRSWSSTRIFSVVLVPSSVSRSSHPQQILGQIKALIFHGRSNKNCLCLLLPAAALFDKTKKDKTSNQGKCLSQTTKIMSLKVNKSNNGILARLTSSTSLSAHRCMKNPYVPSTTDENPKLLDEFLPDYVVSFGSPVVLWIRPNNIDQVDSTKDNSLVEVLGDDTPSWTTCPASQSFPLTKILYASPQIADHCWPTVQMQWRDGVSNICLNPLQATERSSPFDNFLNRLAPVVDRKRSKRSTFLPGYKKSEM</sequence>
<dbReference type="Pfam" id="PF21052">
    <property type="entry name" value="EFR3_ARM"/>
    <property type="match status" value="1"/>
</dbReference>
<dbReference type="SUPFAM" id="SSF48371">
    <property type="entry name" value="ARM repeat"/>
    <property type="match status" value="1"/>
</dbReference>